<dbReference type="InterPro" id="IPR005302">
    <property type="entry name" value="MoCF_Sase_C"/>
</dbReference>
<evidence type="ECO:0000313" key="2">
    <source>
        <dbReference type="EMBL" id="CAB3686549.1"/>
    </source>
</evidence>
<dbReference type="Pfam" id="PF03475">
    <property type="entry name" value="YiiM_3-alpha"/>
    <property type="match status" value="1"/>
</dbReference>
<dbReference type="PANTHER" id="PTHR30212">
    <property type="entry name" value="PROTEIN YIIM"/>
    <property type="match status" value="1"/>
</dbReference>
<gene>
    <name evidence="2" type="primary">yiiM</name>
    <name evidence="2" type="ORF">LMG26690_01870</name>
</gene>
<dbReference type="AlphaFoldDB" id="A0A6S7AEL3"/>
<evidence type="ECO:0000259" key="1">
    <source>
        <dbReference type="PROSITE" id="PS51340"/>
    </source>
</evidence>
<dbReference type="SUPFAM" id="SSF50800">
    <property type="entry name" value="PK beta-barrel domain-like"/>
    <property type="match status" value="1"/>
</dbReference>
<dbReference type="InterPro" id="IPR005163">
    <property type="entry name" value="Tri_helical_YiiM-like"/>
</dbReference>
<dbReference type="GO" id="GO:0030170">
    <property type="term" value="F:pyridoxal phosphate binding"/>
    <property type="evidence" value="ECO:0007669"/>
    <property type="project" value="InterPro"/>
</dbReference>
<dbReference type="Pfam" id="PF03473">
    <property type="entry name" value="MOSC"/>
    <property type="match status" value="1"/>
</dbReference>
<accession>A0A6S7AEL3</accession>
<dbReference type="InterPro" id="IPR011037">
    <property type="entry name" value="Pyrv_Knase-like_insert_dom_sf"/>
</dbReference>
<protein>
    <submittedName>
        <fullName evidence="2">Protein YiiM</fullName>
    </submittedName>
</protein>
<dbReference type="GO" id="GO:0030151">
    <property type="term" value="F:molybdenum ion binding"/>
    <property type="evidence" value="ECO:0007669"/>
    <property type="project" value="InterPro"/>
</dbReference>
<dbReference type="GO" id="GO:0003824">
    <property type="term" value="F:catalytic activity"/>
    <property type="evidence" value="ECO:0007669"/>
    <property type="project" value="InterPro"/>
</dbReference>
<proteinExistence type="predicted"/>
<dbReference type="Proteomes" id="UP000494214">
    <property type="component" value="Unassembled WGS sequence"/>
</dbReference>
<dbReference type="PROSITE" id="PS51340">
    <property type="entry name" value="MOSC"/>
    <property type="match status" value="1"/>
</dbReference>
<evidence type="ECO:0000313" key="3">
    <source>
        <dbReference type="Proteomes" id="UP000494214"/>
    </source>
</evidence>
<dbReference type="Gene3D" id="2.40.33.20">
    <property type="entry name" value="PK beta-barrel domain-like"/>
    <property type="match status" value="1"/>
</dbReference>
<keyword evidence="3" id="KW-1185">Reference proteome</keyword>
<sequence length="243" mass="26952">MDDGKMDITIDALLTGAVRPLGDSGRDSGIDKHPVAERRWLGLEGLDGDAQADRRFHGGPEKALHHYARDHYPAWLQTLGERAVLRAPGAFGENLSTTGLTESDVCVGDVYRAGTALIQVSQARQPCWKLDHRFQHKGMAAQVQASGMTGWYYRVLQTGWLAPGDSLTLQKRLHPQWSLARVQDILNRRVLDPDVLHALAALPELSPNWRALFEKRARAGEVEDWTRRLQGDAAIAPPKESQA</sequence>
<feature type="domain" description="MOSC" evidence="1">
    <location>
        <begin position="33"/>
        <end position="170"/>
    </location>
</feature>
<dbReference type="InterPro" id="IPR052353">
    <property type="entry name" value="Benzoxazolinone_Detox_Enz"/>
</dbReference>
<reference evidence="2 3" key="1">
    <citation type="submission" date="2020-04" db="EMBL/GenBank/DDBJ databases">
        <authorList>
            <person name="De Canck E."/>
        </authorList>
    </citation>
    <scope>NUCLEOTIDE SEQUENCE [LARGE SCALE GENOMIC DNA]</scope>
    <source>
        <strain evidence="2 3">LMG 26690</strain>
    </source>
</reference>
<dbReference type="EMBL" id="CADIJM010000003">
    <property type="protein sequence ID" value="CAB3686549.1"/>
    <property type="molecule type" value="Genomic_DNA"/>
</dbReference>
<dbReference type="PANTHER" id="PTHR30212:SF2">
    <property type="entry name" value="PROTEIN YIIM"/>
    <property type="match status" value="1"/>
</dbReference>
<name>A0A6S7AEL3_9BURK</name>
<organism evidence="2 3">
    <name type="scientific">Achromobacter animicus</name>
    <dbReference type="NCBI Taxonomy" id="1389935"/>
    <lineage>
        <taxon>Bacteria</taxon>
        <taxon>Pseudomonadati</taxon>
        <taxon>Pseudomonadota</taxon>
        <taxon>Betaproteobacteria</taxon>
        <taxon>Burkholderiales</taxon>
        <taxon>Alcaligenaceae</taxon>
        <taxon>Achromobacter</taxon>
    </lineage>
</organism>